<dbReference type="PATRIC" id="fig|1679170.3.peg.2419"/>
<evidence type="ECO:0000313" key="3">
    <source>
        <dbReference type="Proteomes" id="UP000037146"/>
    </source>
</evidence>
<dbReference type="RefSeq" id="WP_049681300.1">
    <property type="nucleotide sequence ID" value="NZ_LFZW01000001.1"/>
</dbReference>
<dbReference type="PANTHER" id="PTHR43252">
    <property type="entry name" value="TRANSCRIPTIONAL REGULATOR YQJI"/>
    <property type="match status" value="1"/>
</dbReference>
<comment type="caution">
    <text evidence="2">The sequence shown here is derived from an EMBL/GenBank/DDBJ whole genome shotgun (WGS) entry which is preliminary data.</text>
</comment>
<dbReference type="Pfam" id="PF03551">
    <property type="entry name" value="PadR"/>
    <property type="match status" value="1"/>
</dbReference>
<keyword evidence="3" id="KW-1185">Reference proteome</keyword>
<organism evidence="2 3">
    <name type="scientific">Peribacillus loiseleuriae</name>
    <dbReference type="NCBI Taxonomy" id="1679170"/>
    <lineage>
        <taxon>Bacteria</taxon>
        <taxon>Bacillati</taxon>
        <taxon>Bacillota</taxon>
        <taxon>Bacilli</taxon>
        <taxon>Bacillales</taxon>
        <taxon>Bacillaceae</taxon>
        <taxon>Peribacillus</taxon>
    </lineage>
</organism>
<reference evidence="3" key="1">
    <citation type="submission" date="2015-07" db="EMBL/GenBank/DDBJ databases">
        <title>Genome sequencing project for genomic taxonomy and phylogenomics of Bacillus-like bacteria.</title>
        <authorList>
            <person name="Liu B."/>
            <person name="Wang J."/>
            <person name="Zhu Y."/>
            <person name="Liu G."/>
            <person name="Chen Q."/>
            <person name="Chen Z."/>
            <person name="Lan J."/>
            <person name="Che J."/>
            <person name="Ge C."/>
            <person name="Shi H."/>
            <person name="Pan Z."/>
            <person name="Liu X."/>
        </authorList>
    </citation>
    <scope>NUCLEOTIDE SEQUENCE [LARGE SCALE GENOMIC DNA]</scope>
    <source>
        <strain evidence="3">FJAT-27997</strain>
    </source>
</reference>
<dbReference type="SUPFAM" id="SSF46785">
    <property type="entry name" value="Winged helix' DNA-binding domain"/>
    <property type="match status" value="1"/>
</dbReference>
<name>A0A0K9GTK2_9BACI</name>
<dbReference type="Gene3D" id="1.10.10.10">
    <property type="entry name" value="Winged helix-like DNA-binding domain superfamily/Winged helix DNA-binding domain"/>
    <property type="match status" value="1"/>
</dbReference>
<dbReference type="InterPro" id="IPR036390">
    <property type="entry name" value="WH_DNA-bd_sf"/>
</dbReference>
<accession>A0A0K9GTK2</accession>
<evidence type="ECO:0000313" key="2">
    <source>
        <dbReference type="EMBL" id="KMY49948.1"/>
    </source>
</evidence>
<proteinExistence type="predicted"/>
<dbReference type="STRING" id="1679170.AC625_10795"/>
<gene>
    <name evidence="2" type="ORF">AC625_10795</name>
</gene>
<feature type="domain" description="Transcription regulator PadR N-terminal" evidence="1">
    <location>
        <begin position="12"/>
        <end position="81"/>
    </location>
</feature>
<dbReference type="PANTHER" id="PTHR43252:SF2">
    <property type="entry name" value="TRANSCRIPTION REGULATOR, PADR-LIKE FAMILY"/>
    <property type="match status" value="1"/>
</dbReference>
<dbReference type="Proteomes" id="UP000037146">
    <property type="component" value="Unassembled WGS sequence"/>
</dbReference>
<dbReference type="InterPro" id="IPR036388">
    <property type="entry name" value="WH-like_DNA-bd_sf"/>
</dbReference>
<sequence>MKKRRGFVQLAILHLLRDDSMHGYQIMKELEDRSDGHYLASAGTVYPALQELQNQEMIELESESDKKVYFINKNGKDRLEEFAKRGKGDFWMEWKEWSVWRNSEESVQLKEAIDLWEVEMRKAMKGARMNAEKSRELIAFLKEITERLKKENR</sequence>
<protein>
    <recommendedName>
        <fullName evidence="1">Transcription regulator PadR N-terminal domain-containing protein</fullName>
    </recommendedName>
</protein>
<dbReference type="AlphaFoldDB" id="A0A0K9GTK2"/>
<dbReference type="EMBL" id="LFZW01000001">
    <property type="protein sequence ID" value="KMY49948.1"/>
    <property type="molecule type" value="Genomic_DNA"/>
</dbReference>
<evidence type="ECO:0000259" key="1">
    <source>
        <dbReference type="Pfam" id="PF03551"/>
    </source>
</evidence>
<dbReference type="InterPro" id="IPR005149">
    <property type="entry name" value="Tscrpt_reg_PadR_N"/>
</dbReference>